<dbReference type="InterPro" id="IPR000639">
    <property type="entry name" value="Epox_hydrolase-like"/>
</dbReference>
<dbReference type="Pfam" id="PF00561">
    <property type="entry name" value="Abhydrolase_1"/>
    <property type="match status" value="2"/>
</dbReference>
<evidence type="ECO:0000259" key="8">
    <source>
        <dbReference type="PROSITE" id="PS51826"/>
    </source>
</evidence>
<dbReference type="GO" id="GO:0016787">
    <property type="term" value="F:hydrolase activity"/>
    <property type="evidence" value="ECO:0007669"/>
    <property type="project" value="UniProtKB-KW"/>
</dbReference>
<accession>A0AAV2YV43</accession>
<dbReference type="GO" id="GO:0004742">
    <property type="term" value="F:dihydrolipoyllysine-residue acetyltransferase activity"/>
    <property type="evidence" value="ECO:0007669"/>
    <property type="project" value="UniProtKB-UniRule"/>
</dbReference>
<evidence type="ECO:0000313" key="9">
    <source>
        <dbReference type="EMBL" id="DAZ97163.1"/>
    </source>
</evidence>
<keyword evidence="10" id="KW-1185">Reference proteome</keyword>
<dbReference type="Pfam" id="PF00198">
    <property type="entry name" value="2-oxoacid_dh"/>
    <property type="match status" value="1"/>
</dbReference>
<dbReference type="SUPFAM" id="SSF47005">
    <property type="entry name" value="Peripheral subunit-binding domain of 2-oxo acid dehydrogenase complex"/>
    <property type="match status" value="1"/>
</dbReference>
<comment type="similarity">
    <text evidence="1 6">Belongs to the 2-oxoacid dehydrogenase family.</text>
</comment>
<dbReference type="GO" id="GO:0005739">
    <property type="term" value="C:mitochondrion"/>
    <property type="evidence" value="ECO:0007669"/>
    <property type="project" value="UniProtKB-SubCell"/>
</dbReference>
<feature type="domain" description="Peripheral subunit-binding (PSBD)" evidence="8">
    <location>
        <begin position="178"/>
        <end position="215"/>
    </location>
</feature>
<dbReference type="SUPFAM" id="SSF51230">
    <property type="entry name" value="Single hybrid motif"/>
    <property type="match status" value="1"/>
</dbReference>
<comment type="similarity">
    <text evidence="5">Belongs to the AB hydrolase superfamily. Epoxide hydrolase family.</text>
</comment>
<evidence type="ECO:0000256" key="6">
    <source>
        <dbReference type="RuleBase" id="RU361137"/>
    </source>
</evidence>
<sequence>MYLLRRRNVWQRVAVYDAQQRAAACRQLNLVPAARSFSSLPDHEVVGLPALSPTMETGTIAKWRKQEGELIKAGDIICEVETDKAVVDFEAQDDYYLAKILKPEGTADIQVGEPIFVTVAEEDHLAAFANFTLEGTAAAPAVEAAPVAAAAPAPTPVSTPAPAAAAAPVARASSERVFASPLAKKVARESGALLSVINGSGPHGRIIKADVEDALARGQATAQPTAEVAVAAAPAAAAPEAVPQAAAAAGYTDYPISLEAQAFAQQLAQQKLDVPHYHLSADITIDSLLSARERLNAGRAEDEKLSVNDFIVRAASLAMKKVPEVNSAWMGTFIRQYRDTNINLVVSTAAGGSVSPVISQVNSKGLDEISKNVRDIVAKANDESLAPADLVAGTFTISNVGMYDVRSLAGIVSPNQSCLLGLGAIQKKVVPNDDVNAEQIYKYAMVMSATLACDHRVIDGAVGAQWLAVFKELVEDPLKMIFCHYHTWTWTTALDHTRWREGHTTLVDAYPVGDDIITKYTVTWNHRTIDLPTRRIRMHFVDEGRADALPVVLVHGWPDLWFGWRHQIKPLAERFRVIVPGRRYCEHSQTCPSADSESCHALTDMRGFGQTSAPKGVEHYGAKNISDDFAALLDALKIEQAVFIGHDWGGSMVWRMCLYHPQRVLAVCGVCTPYFPPREQYVDIDTLIKIRPLFAYQKVLADTKATAPKLEAHTKRFLRSIFRSKHDYAGSSIRSVIDMIDGLESGTDIAYTTPSPIISEDELQHYVDVYTRSGFETNCTYYGTHLIDYNEEKGLPEEITHRALFIAAADDIVLRPSMAKDMPKYMPNLEMKLIENAGHWVLWEQKQQVTEMLLTSPEGTQPGRGSWNHRTIDLPTRGIRMHFVDEGRADALPVVLVHGWPDLWFGWRHQIKPLAERFRVIVPDMRGFGQTSAPKGVEHYGAKNISDDLAALLDALKIEQAVFIGHDWGGVMVWRMCLYHPQRVLAVCGVCTPYVPPRDQYVDIDTLIKVWPQFAYQKVLADTKTTAPMLEAHTKRFLRSIFRSKHDYAGSSIRSVLDKINGVESGSDAAYTTPSPILSEDELQHYVDIYTQTGFESNCLFYDTRLIDFNNEKGLSKEITHPALYIAAADDIVLLPSMAKDMPKYMPDLEMKLVENAGHWVLWEQNQQVTQMLLTWLAKVTESPA</sequence>
<dbReference type="InterPro" id="IPR029058">
    <property type="entry name" value="AB_hydrolase_fold"/>
</dbReference>
<keyword evidence="6" id="KW-0012">Acyltransferase</keyword>
<comment type="caution">
    <text evidence="9">The sequence shown here is derived from an EMBL/GenBank/DDBJ whole genome shotgun (WGS) entry which is preliminary data.</text>
</comment>
<evidence type="ECO:0000256" key="5">
    <source>
        <dbReference type="ARBA" id="ARBA00038334"/>
    </source>
</evidence>
<protein>
    <recommendedName>
        <fullName evidence="6">Acetyltransferase component of pyruvate dehydrogenase complex</fullName>
        <ecNumber evidence="6">2.3.1.12</ecNumber>
    </recommendedName>
</protein>
<reference evidence="9" key="1">
    <citation type="submission" date="2022-11" db="EMBL/GenBank/DDBJ databases">
        <authorList>
            <person name="Morgan W.R."/>
            <person name="Tartar A."/>
        </authorList>
    </citation>
    <scope>NUCLEOTIDE SEQUENCE</scope>
    <source>
        <strain evidence="9">ARSEF 373</strain>
    </source>
</reference>
<dbReference type="Proteomes" id="UP001146120">
    <property type="component" value="Unassembled WGS sequence"/>
</dbReference>
<dbReference type="InterPro" id="IPR004167">
    <property type="entry name" value="PSBD"/>
</dbReference>
<dbReference type="Pfam" id="PF02817">
    <property type="entry name" value="E3_binding"/>
    <property type="match status" value="1"/>
</dbReference>
<dbReference type="PANTHER" id="PTHR43329">
    <property type="entry name" value="EPOXIDE HYDROLASE"/>
    <property type="match status" value="1"/>
</dbReference>
<dbReference type="InterPro" id="IPR006257">
    <property type="entry name" value="LAT1"/>
</dbReference>
<dbReference type="InterPro" id="IPR036625">
    <property type="entry name" value="E3-bd_dom_sf"/>
</dbReference>
<dbReference type="InterPro" id="IPR000073">
    <property type="entry name" value="AB_hydrolase_1"/>
</dbReference>
<evidence type="ECO:0000259" key="7">
    <source>
        <dbReference type="PROSITE" id="PS50968"/>
    </source>
</evidence>
<evidence type="ECO:0000256" key="3">
    <source>
        <dbReference type="ARBA" id="ARBA00022801"/>
    </source>
</evidence>
<keyword evidence="3" id="KW-0378">Hydrolase</keyword>
<dbReference type="SUPFAM" id="SSF53474">
    <property type="entry name" value="alpha/beta-Hydrolases"/>
    <property type="match status" value="2"/>
</dbReference>
<organism evidence="9 10">
    <name type="scientific">Lagenidium giganteum</name>
    <dbReference type="NCBI Taxonomy" id="4803"/>
    <lineage>
        <taxon>Eukaryota</taxon>
        <taxon>Sar</taxon>
        <taxon>Stramenopiles</taxon>
        <taxon>Oomycota</taxon>
        <taxon>Peronosporomycetes</taxon>
        <taxon>Pythiales</taxon>
        <taxon>Pythiaceae</taxon>
    </lineage>
</organism>
<comment type="function">
    <text evidence="6">The pyruvate dehydrogenase complex catalyzes the overall conversion of pyruvate to acetyl-CoA and CO(2).</text>
</comment>
<dbReference type="Pfam" id="PF00364">
    <property type="entry name" value="Biotin_lipoyl"/>
    <property type="match status" value="1"/>
</dbReference>
<dbReference type="Gene3D" id="3.40.50.1820">
    <property type="entry name" value="alpha/beta hydrolase"/>
    <property type="match status" value="2"/>
</dbReference>
<evidence type="ECO:0000256" key="4">
    <source>
        <dbReference type="ARBA" id="ARBA00022823"/>
    </source>
</evidence>
<name>A0AAV2YV43_9STRA</name>
<evidence type="ECO:0000256" key="2">
    <source>
        <dbReference type="ARBA" id="ARBA00022679"/>
    </source>
</evidence>
<dbReference type="InterPro" id="IPR011053">
    <property type="entry name" value="Single_hybrid_motif"/>
</dbReference>
<proteinExistence type="inferred from homology"/>
<feature type="domain" description="Lipoyl-binding" evidence="7">
    <location>
        <begin position="43"/>
        <end position="119"/>
    </location>
</feature>
<dbReference type="EC" id="2.3.1.12" evidence="6"/>
<comment type="subcellular location">
    <subcellularLocation>
        <location evidence="6">Mitochondrion</location>
    </subcellularLocation>
</comment>
<dbReference type="SUPFAM" id="SSF52777">
    <property type="entry name" value="CoA-dependent acyltransferases"/>
    <property type="match status" value="1"/>
</dbReference>
<dbReference type="Gene3D" id="2.40.50.100">
    <property type="match status" value="1"/>
</dbReference>
<keyword evidence="4 6" id="KW-0450">Lipoyl</keyword>
<comment type="catalytic activity">
    <reaction evidence="6">
        <text>N(6)-[(R)-dihydrolipoyl]-L-lysyl-[protein] + acetyl-CoA = N(6)-[(R)-S(8)-acetyldihydrolipoyl]-L-lysyl-[protein] + CoA</text>
        <dbReference type="Rhea" id="RHEA:17017"/>
        <dbReference type="Rhea" id="RHEA-COMP:10475"/>
        <dbReference type="Rhea" id="RHEA-COMP:10478"/>
        <dbReference type="ChEBI" id="CHEBI:57287"/>
        <dbReference type="ChEBI" id="CHEBI:57288"/>
        <dbReference type="ChEBI" id="CHEBI:83100"/>
        <dbReference type="ChEBI" id="CHEBI:83111"/>
        <dbReference type="EC" id="2.3.1.12"/>
    </reaction>
</comment>
<reference evidence="9" key="2">
    <citation type="journal article" date="2023" name="Microbiol Resour">
        <title>Decontamination and Annotation of the Draft Genome Sequence of the Oomycete Lagenidium giganteum ARSEF 373.</title>
        <authorList>
            <person name="Morgan W.R."/>
            <person name="Tartar A."/>
        </authorList>
    </citation>
    <scope>NUCLEOTIDE SEQUENCE</scope>
    <source>
        <strain evidence="9">ARSEF 373</strain>
    </source>
</reference>
<dbReference type="Gene3D" id="4.10.320.10">
    <property type="entry name" value="E3-binding domain"/>
    <property type="match status" value="1"/>
</dbReference>
<dbReference type="PROSITE" id="PS51826">
    <property type="entry name" value="PSBD"/>
    <property type="match status" value="1"/>
</dbReference>
<dbReference type="PRINTS" id="PR00412">
    <property type="entry name" value="EPOXHYDRLASE"/>
</dbReference>
<dbReference type="AlphaFoldDB" id="A0AAV2YV43"/>
<dbReference type="InterPro" id="IPR023213">
    <property type="entry name" value="CAT-like_dom_sf"/>
</dbReference>
<dbReference type="EMBL" id="DAKRPA010000144">
    <property type="protein sequence ID" value="DAZ97163.1"/>
    <property type="molecule type" value="Genomic_DNA"/>
</dbReference>
<dbReference type="FunFam" id="2.40.50.100:FF:000010">
    <property type="entry name" value="Acetyltransferase component of pyruvate dehydrogenase complex"/>
    <property type="match status" value="1"/>
</dbReference>
<dbReference type="NCBIfam" id="TIGR01349">
    <property type="entry name" value="PDHac_trf_mito"/>
    <property type="match status" value="1"/>
</dbReference>
<dbReference type="InterPro" id="IPR000089">
    <property type="entry name" value="Biotin_lipoyl"/>
</dbReference>
<dbReference type="CDD" id="cd06849">
    <property type="entry name" value="lipoyl_domain"/>
    <property type="match status" value="1"/>
</dbReference>
<comment type="cofactor">
    <cofactor evidence="6">
        <name>(R)-lipoate</name>
        <dbReference type="ChEBI" id="CHEBI:83088"/>
    </cofactor>
    <text evidence="6">Binds 1 lipoyl cofactor covalently.</text>
</comment>
<evidence type="ECO:0000313" key="10">
    <source>
        <dbReference type="Proteomes" id="UP001146120"/>
    </source>
</evidence>
<dbReference type="PROSITE" id="PS50968">
    <property type="entry name" value="BIOTINYL_LIPOYL"/>
    <property type="match status" value="1"/>
</dbReference>
<evidence type="ECO:0000256" key="1">
    <source>
        <dbReference type="ARBA" id="ARBA00007317"/>
    </source>
</evidence>
<gene>
    <name evidence="9" type="ORF">N0F65_004013</name>
</gene>
<dbReference type="InterPro" id="IPR001078">
    <property type="entry name" value="2-oxoacid_DH_actylTfrase"/>
</dbReference>
<dbReference type="GO" id="GO:0045254">
    <property type="term" value="C:pyruvate dehydrogenase complex"/>
    <property type="evidence" value="ECO:0007669"/>
    <property type="project" value="UniProtKB-UniRule"/>
</dbReference>
<dbReference type="Gene3D" id="3.30.559.10">
    <property type="entry name" value="Chloramphenicol acetyltransferase-like domain"/>
    <property type="match status" value="1"/>
</dbReference>
<keyword evidence="2 6" id="KW-0808">Transferase</keyword>